<name>A0ACB8E4I4_DERSI</name>
<gene>
    <name evidence="1" type="ORF">HPB49_025217</name>
</gene>
<evidence type="ECO:0000313" key="2">
    <source>
        <dbReference type="Proteomes" id="UP000821865"/>
    </source>
</evidence>
<accession>A0ACB8E4I4</accession>
<proteinExistence type="predicted"/>
<evidence type="ECO:0000313" key="1">
    <source>
        <dbReference type="EMBL" id="KAH7981531.1"/>
    </source>
</evidence>
<sequence length="314" mass="34738">MSKGSKRRKKTRTRWLSSSFLAACCVSTWSVKQLKTSFCESSVRQELEHDSGETVKASRVTIPSLIAAFQASAVVGPATGFVVNGHFLKYYVDQGVNPELLGLTRDSTAWVGAWWLCFLYAGLMCFAVALPVSFLPAELPDHAVVMAEKKLEDQDKPLSQNEGNLRATVLHLLSIKPFVLVCFAGSAERSVTIPTAMVGVMLGGVVISRFQLAAAGIVRLCVLVLLVPIVLVTVLLFHCDNIPYRNVQYDVGGYQCVERERLSEGVVQQPLRLHHDTLQSHLRPRRLHYYSPCYAGCLREYATASSRVRATFAF</sequence>
<reference evidence="1" key="1">
    <citation type="submission" date="2020-05" db="EMBL/GenBank/DDBJ databases">
        <title>Large-scale comparative analyses of tick genomes elucidate their genetic diversity and vector capacities.</title>
        <authorList>
            <person name="Jia N."/>
            <person name="Wang J."/>
            <person name="Shi W."/>
            <person name="Du L."/>
            <person name="Sun Y."/>
            <person name="Zhan W."/>
            <person name="Jiang J."/>
            <person name="Wang Q."/>
            <person name="Zhang B."/>
            <person name="Ji P."/>
            <person name="Sakyi L.B."/>
            <person name="Cui X."/>
            <person name="Yuan T."/>
            <person name="Jiang B."/>
            <person name="Yang W."/>
            <person name="Lam T.T.-Y."/>
            <person name="Chang Q."/>
            <person name="Ding S."/>
            <person name="Wang X."/>
            <person name="Zhu J."/>
            <person name="Ruan X."/>
            <person name="Zhao L."/>
            <person name="Wei J."/>
            <person name="Que T."/>
            <person name="Du C."/>
            <person name="Cheng J."/>
            <person name="Dai P."/>
            <person name="Han X."/>
            <person name="Huang E."/>
            <person name="Gao Y."/>
            <person name="Liu J."/>
            <person name="Shao H."/>
            <person name="Ye R."/>
            <person name="Li L."/>
            <person name="Wei W."/>
            <person name="Wang X."/>
            <person name="Wang C."/>
            <person name="Yang T."/>
            <person name="Huo Q."/>
            <person name="Li W."/>
            <person name="Guo W."/>
            <person name="Chen H."/>
            <person name="Zhou L."/>
            <person name="Ni X."/>
            <person name="Tian J."/>
            <person name="Zhou Y."/>
            <person name="Sheng Y."/>
            <person name="Liu T."/>
            <person name="Pan Y."/>
            <person name="Xia L."/>
            <person name="Li J."/>
            <person name="Zhao F."/>
            <person name="Cao W."/>
        </authorList>
    </citation>
    <scope>NUCLEOTIDE SEQUENCE</scope>
    <source>
        <strain evidence="1">Dsil-2018</strain>
    </source>
</reference>
<protein>
    <submittedName>
        <fullName evidence="1">Uncharacterized protein</fullName>
    </submittedName>
</protein>
<keyword evidence="2" id="KW-1185">Reference proteome</keyword>
<dbReference type="EMBL" id="CM023470">
    <property type="protein sequence ID" value="KAH7981531.1"/>
    <property type="molecule type" value="Genomic_DNA"/>
</dbReference>
<organism evidence="1 2">
    <name type="scientific">Dermacentor silvarum</name>
    <name type="common">Tick</name>
    <dbReference type="NCBI Taxonomy" id="543639"/>
    <lineage>
        <taxon>Eukaryota</taxon>
        <taxon>Metazoa</taxon>
        <taxon>Ecdysozoa</taxon>
        <taxon>Arthropoda</taxon>
        <taxon>Chelicerata</taxon>
        <taxon>Arachnida</taxon>
        <taxon>Acari</taxon>
        <taxon>Parasitiformes</taxon>
        <taxon>Ixodida</taxon>
        <taxon>Ixodoidea</taxon>
        <taxon>Ixodidae</taxon>
        <taxon>Rhipicephalinae</taxon>
        <taxon>Dermacentor</taxon>
    </lineage>
</organism>
<dbReference type="Proteomes" id="UP000821865">
    <property type="component" value="Chromosome 1"/>
</dbReference>
<comment type="caution">
    <text evidence="1">The sequence shown here is derived from an EMBL/GenBank/DDBJ whole genome shotgun (WGS) entry which is preliminary data.</text>
</comment>